<dbReference type="Pfam" id="PF13641">
    <property type="entry name" value="Glyco_tranf_2_3"/>
    <property type="match status" value="1"/>
</dbReference>
<feature type="transmembrane region" description="Helical" evidence="1">
    <location>
        <begin position="318"/>
        <end position="343"/>
    </location>
</feature>
<reference evidence="2 3" key="1">
    <citation type="submission" date="2019-03" db="EMBL/GenBank/DDBJ databases">
        <title>Algoriphagus aquimaris sp. nov., isolated form marine sediment in Pohang, Korea.</title>
        <authorList>
            <person name="Kim J."/>
            <person name="Yoon S.-H."/>
            <person name="Lee S.-S."/>
        </authorList>
    </citation>
    <scope>NUCLEOTIDE SEQUENCE [LARGE SCALE GENOMIC DNA]</scope>
    <source>
        <strain evidence="2 3">F21</strain>
    </source>
</reference>
<dbReference type="RefSeq" id="WP_133390911.1">
    <property type="nucleotide sequence ID" value="NZ_SMUW01000034.1"/>
</dbReference>
<dbReference type="SUPFAM" id="SSF53448">
    <property type="entry name" value="Nucleotide-diphospho-sugar transferases"/>
    <property type="match status" value="1"/>
</dbReference>
<feature type="transmembrane region" description="Helical" evidence="1">
    <location>
        <begin position="355"/>
        <end position="374"/>
    </location>
</feature>
<keyword evidence="3" id="KW-1185">Reference proteome</keyword>
<feature type="transmembrane region" description="Helical" evidence="1">
    <location>
        <begin position="6"/>
        <end position="28"/>
    </location>
</feature>
<evidence type="ECO:0000313" key="3">
    <source>
        <dbReference type="Proteomes" id="UP000295438"/>
    </source>
</evidence>
<keyword evidence="1" id="KW-0812">Transmembrane</keyword>
<evidence type="ECO:0000256" key="1">
    <source>
        <dbReference type="SAM" id="Phobius"/>
    </source>
</evidence>
<accession>A0A4R5UXX7</accession>
<proteinExistence type="predicted"/>
<evidence type="ECO:0000313" key="2">
    <source>
        <dbReference type="EMBL" id="TDK44208.1"/>
    </source>
</evidence>
<evidence type="ECO:0008006" key="4">
    <source>
        <dbReference type="Google" id="ProtNLM"/>
    </source>
</evidence>
<keyword evidence="1" id="KW-0472">Membrane</keyword>
<organism evidence="2 3">
    <name type="scientific">Algoriphagus formosus</name>
    <dbReference type="NCBI Taxonomy" id="2007308"/>
    <lineage>
        <taxon>Bacteria</taxon>
        <taxon>Pseudomonadati</taxon>
        <taxon>Bacteroidota</taxon>
        <taxon>Cytophagia</taxon>
        <taxon>Cytophagales</taxon>
        <taxon>Cyclobacteriaceae</taxon>
        <taxon>Algoriphagus</taxon>
    </lineage>
</organism>
<keyword evidence="1" id="KW-1133">Transmembrane helix</keyword>
<comment type="caution">
    <text evidence="2">The sequence shown here is derived from an EMBL/GenBank/DDBJ whole genome shotgun (WGS) entry which is preliminary data.</text>
</comment>
<dbReference type="InterPro" id="IPR029044">
    <property type="entry name" value="Nucleotide-diphossugar_trans"/>
</dbReference>
<name>A0A4R5UXX7_9BACT</name>
<protein>
    <recommendedName>
        <fullName evidence="4">Glycosyltransferase</fullName>
    </recommendedName>
</protein>
<dbReference type="EMBL" id="SMUW01000034">
    <property type="protein sequence ID" value="TDK44208.1"/>
    <property type="molecule type" value="Genomic_DNA"/>
</dbReference>
<sequence>MNWIFLILLIPGIYFGLASLYQLILALASHSYQTIPQPKDVPSKKSWVLVPAYREDAVILYSVSQNLQVIKNHPSWKLAVIADQLQEDTITQLEKMGAEVIRVSFDKSTKVKALNAALGSPFSERDFDLLVILDADNVMDSSFVKEAEKNAALGFRVIQGERLASNTGKPIELLDALSEKANQELLCKGANQLGLSSKLTGSAMVLDFALARKVMPQLQAVGGFDKELELWLTSHREYIRYAPEIQVWDEKVRSHEAFAKQRGRWLESQYTFFKKSIGPAFKSLFSGNVDYFHKSLQLALPPRALAPIGIQAGFISSLLLGSSLLSAIFFFSFLALALSYLIVLPSSLWAQHWKTILVAIPRLIGAAFQALTWMRKSKGQFLHTSHQATES</sequence>
<gene>
    <name evidence="2" type="ORF">E1898_11080</name>
</gene>
<dbReference type="Gene3D" id="3.90.550.10">
    <property type="entry name" value="Spore Coat Polysaccharide Biosynthesis Protein SpsA, Chain A"/>
    <property type="match status" value="1"/>
</dbReference>
<dbReference type="AlphaFoldDB" id="A0A4R5UXX7"/>
<dbReference type="Proteomes" id="UP000295438">
    <property type="component" value="Unassembled WGS sequence"/>
</dbReference>